<dbReference type="PROSITE" id="PS50918">
    <property type="entry name" value="WWE"/>
    <property type="match status" value="1"/>
</dbReference>
<dbReference type="AlphaFoldDB" id="A0A816TKT5"/>
<keyword evidence="5" id="KW-0548">Nucleotidyltransferase</keyword>
<evidence type="ECO:0000256" key="5">
    <source>
        <dbReference type="ARBA" id="ARBA00022695"/>
    </source>
</evidence>
<dbReference type="SUPFAM" id="SSF117839">
    <property type="entry name" value="WWE domain"/>
    <property type="match status" value="1"/>
</dbReference>
<dbReference type="GO" id="GO:0016779">
    <property type="term" value="F:nucleotidyltransferase activity"/>
    <property type="evidence" value="ECO:0007669"/>
    <property type="project" value="UniProtKB-KW"/>
</dbReference>
<feature type="domain" description="AIG1-type G" evidence="11">
    <location>
        <begin position="437"/>
        <end position="644"/>
    </location>
</feature>
<dbReference type="GO" id="GO:0106274">
    <property type="term" value="F:NAD+-protein-arginine ADP-ribosyltransferase activity"/>
    <property type="evidence" value="ECO:0007669"/>
    <property type="project" value="UniProtKB-EC"/>
</dbReference>
<dbReference type="InterPro" id="IPR004170">
    <property type="entry name" value="WWE_dom"/>
</dbReference>
<dbReference type="PROSITE" id="PS51720">
    <property type="entry name" value="G_AIG1"/>
    <property type="match status" value="1"/>
</dbReference>
<dbReference type="Gene3D" id="3.30.720.50">
    <property type="match status" value="1"/>
</dbReference>
<evidence type="ECO:0000256" key="8">
    <source>
        <dbReference type="ARBA" id="ARBA00047597"/>
    </source>
</evidence>
<dbReference type="Pfam" id="PF02825">
    <property type="entry name" value="WWE"/>
    <property type="match status" value="1"/>
</dbReference>
<feature type="domain" description="WWE" evidence="10">
    <location>
        <begin position="3"/>
        <end position="84"/>
    </location>
</feature>
<comment type="similarity">
    <text evidence="1">Belongs to the TRAFAC class TrmE-Era-EngA-EngB-Septin-like GTPase superfamily. AIG1/Toc34/Toc159-like paraseptin GTPase family. IAN subfamily.</text>
</comment>
<dbReference type="InterPro" id="IPR037197">
    <property type="entry name" value="WWE_dom_sf"/>
</dbReference>
<dbReference type="SUPFAM" id="SSF52540">
    <property type="entry name" value="P-loop containing nucleoside triphosphate hydrolases"/>
    <property type="match status" value="1"/>
</dbReference>
<evidence type="ECO:0000259" key="11">
    <source>
        <dbReference type="PROSITE" id="PS51720"/>
    </source>
</evidence>
<dbReference type="InterPro" id="IPR000768">
    <property type="entry name" value="ART"/>
</dbReference>
<dbReference type="EMBL" id="CAJNRF010008157">
    <property type="protein sequence ID" value="CAF2099054.1"/>
    <property type="molecule type" value="Genomic_DNA"/>
</dbReference>
<dbReference type="GO" id="GO:0005525">
    <property type="term" value="F:GTP binding"/>
    <property type="evidence" value="ECO:0007669"/>
    <property type="project" value="UniProtKB-KW"/>
</dbReference>
<evidence type="ECO:0000256" key="9">
    <source>
        <dbReference type="RuleBase" id="RU361228"/>
    </source>
</evidence>
<dbReference type="Pfam" id="PF04548">
    <property type="entry name" value="AIG1"/>
    <property type="match status" value="1"/>
</dbReference>
<dbReference type="SUPFAM" id="SSF56399">
    <property type="entry name" value="ADP-ribosylation"/>
    <property type="match status" value="1"/>
</dbReference>
<evidence type="ECO:0000256" key="4">
    <source>
        <dbReference type="ARBA" id="ARBA00022679"/>
    </source>
</evidence>
<evidence type="ECO:0000256" key="3">
    <source>
        <dbReference type="ARBA" id="ARBA00022676"/>
    </source>
</evidence>
<organism evidence="12 13">
    <name type="scientific">Rotaria magnacalcarata</name>
    <dbReference type="NCBI Taxonomy" id="392030"/>
    <lineage>
        <taxon>Eukaryota</taxon>
        <taxon>Metazoa</taxon>
        <taxon>Spiralia</taxon>
        <taxon>Gnathifera</taxon>
        <taxon>Rotifera</taxon>
        <taxon>Eurotatoria</taxon>
        <taxon>Bdelloidea</taxon>
        <taxon>Philodinida</taxon>
        <taxon>Philodinidae</taxon>
        <taxon>Rotaria</taxon>
    </lineage>
</organism>
<dbReference type="InterPro" id="IPR006703">
    <property type="entry name" value="G_AIG1"/>
</dbReference>
<evidence type="ECO:0000256" key="6">
    <source>
        <dbReference type="ARBA" id="ARBA00022741"/>
    </source>
</evidence>
<reference evidence="12" key="1">
    <citation type="submission" date="2021-02" db="EMBL/GenBank/DDBJ databases">
        <authorList>
            <person name="Nowell W R."/>
        </authorList>
    </citation>
    <scope>NUCLEOTIDE SEQUENCE</scope>
</reference>
<dbReference type="PANTHER" id="PTHR10903">
    <property type="entry name" value="GTPASE, IMAP FAMILY MEMBER-RELATED"/>
    <property type="match status" value="1"/>
</dbReference>
<sequence>MGQAASAASKSSNIVEWMWQSNPNPWSESEPAKWSHYSDLETLIIEGAYSTKQLQAILDDYYIDFKQKRQISNIDSNKQRPIKRVQRKMDDKHLQEERFKDLPVETGRSFSGEYGWVSPFIIEVIRDLGLQADQLPSKDPQLIPMLVEKAAQGIIIEGIHIRKQREAEKLAEVLLEKKNKNMKEVWQCCAYMYTLESFLYKTINAAMRLIGDKDHEEVWRSKVPTFGPFCLLLWDDPFHTKLTTEKTLYRGANLKPEQIAAYEEMAKHEDEYRSLQAYTSCSRNRKKAEDRNRKKAEEFGNTLFIMDVLYAFIADLSSLSEYADEEEELVTPGVCFRVNNVKFDQGKNQHLINLELRQRFSRRHKKGLGSSNTSSQSQAQSSLAARLAAHDRNHLSHNVLSRILGDIDLFNLTDDDAALLDDLLGFMPERSRYGDFNKEVRMVLLGVTGNGKSSFGNTIIGNKKFKAQRCESSITRICAVEKREYKDKQLIVVDTPGFFDTNLPSEVIEDEISKSYQILAPGPHAFLIVHNVCNRLTEEQRAAAKRVKAVFGELAANFCVIVFTGIDALEDEGSTIEEYVGSLKPDSNLKELLNDYGGRYIAVNNKGTDAHKENVLDDLLRIVHKMVSPTASGFYSTSKFEEVADVVGISKAQGHTMVNPDGSIVLIPEVKKIISVFLRQNLRKNRVQN</sequence>
<accession>A0A816TKT5</accession>
<dbReference type="PANTHER" id="PTHR10903:SF184">
    <property type="entry name" value="GTP-BINDING PROTEIN A"/>
    <property type="match status" value="1"/>
</dbReference>
<keyword evidence="4 9" id="KW-0808">Transferase</keyword>
<keyword evidence="9" id="KW-0521">NADP</keyword>
<keyword evidence="6" id="KW-0547">Nucleotide-binding</keyword>
<comment type="similarity">
    <text evidence="2 9">Belongs to the Arg-specific ADP-ribosyltransferase family.</text>
</comment>
<dbReference type="Gene3D" id="3.90.176.10">
    <property type="entry name" value="Toxin ADP-ribosyltransferase, Chain A, domain 1"/>
    <property type="match status" value="1"/>
</dbReference>
<dbReference type="FunFam" id="3.40.50.300:FF:000366">
    <property type="entry name" value="GTPase, IMAP family member 2"/>
    <property type="match status" value="1"/>
</dbReference>
<comment type="catalytic activity">
    <reaction evidence="8 9">
        <text>L-arginyl-[protein] + NAD(+) = N(omega)-(ADP-D-ribosyl)-L-arginyl-[protein] + nicotinamide + H(+)</text>
        <dbReference type="Rhea" id="RHEA:19149"/>
        <dbReference type="Rhea" id="RHEA-COMP:10532"/>
        <dbReference type="Rhea" id="RHEA-COMP:15087"/>
        <dbReference type="ChEBI" id="CHEBI:15378"/>
        <dbReference type="ChEBI" id="CHEBI:17154"/>
        <dbReference type="ChEBI" id="CHEBI:29965"/>
        <dbReference type="ChEBI" id="CHEBI:57540"/>
        <dbReference type="ChEBI" id="CHEBI:142554"/>
        <dbReference type="EC" id="2.4.2.31"/>
    </reaction>
</comment>
<evidence type="ECO:0000256" key="2">
    <source>
        <dbReference type="ARBA" id="ARBA00009558"/>
    </source>
</evidence>
<comment type="caution">
    <text evidence="12">The sequence shown here is derived from an EMBL/GenBank/DDBJ whole genome shotgun (WGS) entry which is preliminary data.</text>
</comment>
<evidence type="ECO:0000256" key="1">
    <source>
        <dbReference type="ARBA" id="ARBA00008535"/>
    </source>
</evidence>
<dbReference type="Proteomes" id="UP000663856">
    <property type="component" value="Unassembled WGS sequence"/>
</dbReference>
<protein>
    <recommendedName>
        <fullName evidence="9">NAD(P)(+)--arginine ADP-ribosyltransferase</fullName>
        <ecNumber evidence="9">2.4.2.31</ecNumber>
    </recommendedName>
    <alternativeName>
        <fullName evidence="9">Mono(ADP-ribosyl)transferase</fullName>
    </alternativeName>
</protein>
<evidence type="ECO:0000259" key="10">
    <source>
        <dbReference type="PROSITE" id="PS50918"/>
    </source>
</evidence>
<dbReference type="InterPro" id="IPR045058">
    <property type="entry name" value="GIMA/IAN/Toc"/>
</dbReference>
<dbReference type="EC" id="2.4.2.31" evidence="9"/>
<keyword evidence="3 9" id="KW-0328">Glycosyltransferase</keyword>
<evidence type="ECO:0000256" key="7">
    <source>
        <dbReference type="ARBA" id="ARBA00023134"/>
    </source>
</evidence>
<keyword evidence="7" id="KW-0342">GTP-binding</keyword>
<name>A0A816TKT5_9BILA</name>
<dbReference type="Pfam" id="PF01129">
    <property type="entry name" value="ART"/>
    <property type="match status" value="1"/>
</dbReference>
<gene>
    <name evidence="12" type="ORF">WKI299_LOCUS19840</name>
</gene>
<evidence type="ECO:0000313" key="12">
    <source>
        <dbReference type="EMBL" id="CAF2099054.1"/>
    </source>
</evidence>
<keyword evidence="9" id="KW-0520">NAD</keyword>
<dbReference type="Gene3D" id="3.40.50.300">
    <property type="entry name" value="P-loop containing nucleotide triphosphate hydrolases"/>
    <property type="match status" value="1"/>
</dbReference>
<proteinExistence type="inferred from homology"/>
<evidence type="ECO:0000313" key="13">
    <source>
        <dbReference type="Proteomes" id="UP000663856"/>
    </source>
</evidence>
<dbReference type="InterPro" id="IPR027417">
    <property type="entry name" value="P-loop_NTPase"/>
</dbReference>